<dbReference type="HAMAP" id="MF_00834">
    <property type="entry name" value="BioA"/>
    <property type="match status" value="1"/>
</dbReference>
<proteinExistence type="inferred from homology"/>
<dbReference type="NCBIfam" id="NF004624">
    <property type="entry name" value="PRK05964.1"/>
    <property type="match status" value="1"/>
</dbReference>
<evidence type="ECO:0000256" key="3">
    <source>
        <dbReference type="ARBA" id="ARBA00022679"/>
    </source>
</evidence>
<comment type="pathway">
    <text evidence="7">Cofactor biosynthesis; biotin biosynthesis; 7,8-diaminononanoate from 8-amino-7-oxononanoate (SAM route): step 1/1.</text>
</comment>
<dbReference type="OrthoDB" id="9801052at2"/>
<comment type="cofactor">
    <cofactor evidence="1 7">
        <name>pyridoxal 5'-phosphate</name>
        <dbReference type="ChEBI" id="CHEBI:597326"/>
    </cofactor>
</comment>
<dbReference type="SUPFAM" id="SSF53383">
    <property type="entry name" value="PLP-dependent transferases"/>
    <property type="match status" value="1"/>
</dbReference>
<dbReference type="InterPro" id="IPR015422">
    <property type="entry name" value="PyrdxlP-dep_Trfase_small"/>
</dbReference>
<feature type="binding site" evidence="7">
    <location>
        <position position="171"/>
    </location>
    <ligand>
        <name>substrate</name>
    </ligand>
</feature>
<dbReference type="Pfam" id="PF00202">
    <property type="entry name" value="Aminotran_3"/>
    <property type="match status" value="1"/>
</dbReference>
<dbReference type="GO" id="GO:0030170">
    <property type="term" value="F:pyridoxal phosphate binding"/>
    <property type="evidence" value="ECO:0007669"/>
    <property type="project" value="UniProtKB-UniRule"/>
</dbReference>
<feature type="site" description="Participates in the substrate recognition with KAPA and in a stacking interaction with the adenine ring of SAM" evidence="7">
    <location>
        <position position="43"/>
    </location>
</feature>
<comment type="similarity">
    <text evidence="7">Belongs to the class-III pyridoxal-phosphate-dependent aminotransferase family. BioA subfamily.</text>
</comment>
<keyword evidence="10" id="KW-1185">Reference proteome</keyword>
<feature type="compositionally biased region" description="Low complexity" evidence="8">
    <location>
        <begin position="1"/>
        <end position="11"/>
    </location>
</feature>
<feature type="binding site" evidence="7">
    <location>
        <position position="290"/>
    </location>
    <ligand>
        <name>pyridoxal 5'-phosphate</name>
        <dbReference type="ChEBI" id="CHEBI:597326"/>
    </ligand>
</feature>
<feature type="binding site" evidence="7">
    <location>
        <position position="78"/>
    </location>
    <ligand>
        <name>substrate</name>
    </ligand>
</feature>
<dbReference type="Gene3D" id="3.40.640.10">
    <property type="entry name" value="Type I PLP-dependent aspartate aminotransferase-like (Major domain)"/>
    <property type="match status" value="1"/>
</dbReference>
<feature type="binding site" evidence="7">
    <location>
        <position position="327"/>
    </location>
    <ligand>
        <name>substrate</name>
    </ligand>
</feature>
<evidence type="ECO:0000256" key="5">
    <source>
        <dbReference type="ARBA" id="ARBA00022756"/>
    </source>
</evidence>
<sequence length="482" mass="50259">MGAKLPRLGPPGNRGPPGAVGSRTVTRSTDAAARDAAVLWHPYSRRSGAVPPREVVGAQGCRLHLADGSTPLDAMSSWWCMVHGYRHPRLDAAVHAQVDRFSHVMFGGLTHAPAVELAERLVAMTPEPLRHVFLADSGSVSVEVALKICAQVQLGRGRTGRHRMLTVAGGYHGDTLAPMGVCDPDNGMHAMFRGVLTEHVFAPRPPIWAPTSLAAGAGWGTQAASPSADAALASWAAETRRIAAEHAHELAGIVVEPVLQGAGGMRAYDPRALHVLREIADEHGLVLVLDEIATAFGRTGTLFGADHAAGVDPEGRPVVPDVLCVGKALTGGYLSLAAVVATDEVAAAVDATGALMHGPTFMGNPLACAAANASLDLLAEGEWRTQVPCIEAGLQQHLAPALDLPTVRDVRVLGAVGVLETTAPVDLPALTEAALRRGVWVRPFGTLVYTMPPYVATPEEVATIATGLVEAVSETVTEAGPR</sequence>
<keyword evidence="3 7" id="KW-0808">Transferase</keyword>
<dbReference type="PANTHER" id="PTHR42684">
    <property type="entry name" value="ADENOSYLMETHIONINE-8-AMINO-7-OXONONANOATE AMINOTRANSFERASE"/>
    <property type="match status" value="1"/>
</dbReference>
<feature type="binding site" evidence="7">
    <location>
        <begin position="138"/>
        <end position="139"/>
    </location>
    <ligand>
        <name>pyridoxal 5'-phosphate</name>
        <dbReference type="ChEBI" id="CHEBI:597326"/>
    </ligand>
</feature>
<evidence type="ECO:0000256" key="6">
    <source>
        <dbReference type="ARBA" id="ARBA00022898"/>
    </source>
</evidence>
<organism evidence="9 10">
    <name type="scientific">Kytococcus schroeteri</name>
    <dbReference type="NCBI Taxonomy" id="138300"/>
    <lineage>
        <taxon>Bacteria</taxon>
        <taxon>Bacillati</taxon>
        <taxon>Actinomycetota</taxon>
        <taxon>Actinomycetes</taxon>
        <taxon>Micrococcales</taxon>
        <taxon>Kytococcaceae</taxon>
        <taxon>Kytococcus</taxon>
    </lineage>
</organism>
<keyword evidence="6 7" id="KW-0663">Pyridoxal phosphate</keyword>
<feature type="binding site" evidence="7">
    <location>
        <position position="442"/>
    </location>
    <ligand>
        <name>substrate</name>
    </ligand>
</feature>
<protein>
    <recommendedName>
        <fullName evidence="7">Adenosylmethionine-8-amino-7-oxononanoate aminotransferase</fullName>
        <ecNumber evidence="7">2.6.1.62</ecNumber>
    </recommendedName>
    <alternativeName>
        <fullName evidence="7">7,8-diamino-pelargonic acid aminotransferase</fullName>
        <shortName evidence="7">DAPA AT</shortName>
        <shortName evidence="7">DAPA aminotransferase</shortName>
    </alternativeName>
    <alternativeName>
        <fullName evidence="7">7,8-diaminononanoate synthase</fullName>
        <shortName evidence="7">DANS</shortName>
    </alternativeName>
    <alternativeName>
        <fullName evidence="7">Diaminopelargonic acid synthase</fullName>
    </alternativeName>
</protein>
<dbReference type="Proteomes" id="UP000234206">
    <property type="component" value="Unassembled WGS sequence"/>
</dbReference>
<feature type="binding site" evidence="7">
    <location>
        <begin position="359"/>
        <end position="360"/>
    </location>
    <ligand>
        <name>pyridoxal 5'-phosphate</name>
        <dbReference type="ChEBI" id="CHEBI:597326"/>
    </ligand>
</feature>
<evidence type="ECO:0000256" key="4">
    <source>
        <dbReference type="ARBA" id="ARBA00022691"/>
    </source>
</evidence>
<accession>A0A2I1P9J9</accession>
<dbReference type="EC" id="2.6.1.62" evidence="7"/>
<comment type="function">
    <text evidence="7">Catalyzes the transfer of the alpha-amino group from S-adenosyl-L-methionine (SAM) to 7-keto-8-aminopelargonic acid (KAPA) to form 7,8-diaminopelargonic acid (DAPA). It is the only aminotransferase known to utilize SAM as an amino donor.</text>
</comment>
<gene>
    <name evidence="7" type="primary">bioA</name>
    <name evidence="9" type="ORF">CYJ76_08495</name>
</gene>
<feature type="modified residue" description="N6-(pyridoxal phosphate)lysine" evidence="7">
    <location>
        <position position="327"/>
    </location>
</feature>
<dbReference type="EMBL" id="PKIZ01000015">
    <property type="protein sequence ID" value="PKZ41314.1"/>
    <property type="molecule type" value="Genomic_DNA"/>
</dbReference>
<dbReference type="InterPro" id="IPR015424">
    <property type="entry name" value="PyrdxlP-dep_Trfase"/>
</dbReference>
<keyword evidence="2 7" id="KW-0032">Aminotransferase</keyword>
<name>A0A2I1P9J9_9MICO</name>
<evidence type="ECO:0000313" key="10">
    <source>
        <dbReference type="Proteomes" id="UP000234206"/>
    </source>
</evidence>
<dbReference type="PANTHER" id="PTHR42684:SF17">
    <property type="entry name" value="ADENOSYLMETHIONINE-8-AMINO-7-OXONONANOATE AMINOTRANSFERASE"/>
    <property type="match status" value="1"/>
</dbReference>
<evidence type="ECO:0000256" key="8">
    <source>
        <dbReference type="SAM" id="MobiDB-lite"/>
    </source>
</evidence>
<keyword evidence="5 7" id="KW-0093">Biotin biosynthesis</keyword>
<evidence type="ECO:0000256" key="7">
    <source>
        <dbReference type="HAMAP-Rule" id="MF_00834"/>
    </source>
</evidence>
<dbReference type="InterPro" id="IPR005815">
    <property type="entry name" value="BioA"/>
</dbReference>
<comment type="subunit">
    <text evidence="7">Homodimer.</text>
</comment>
<dbReference type="CDD" id="cd00610">
    <property type="entry name" value="OAT_like"/>
    <property type="match status" value="1"/>
</dbReference>
<dbReference type="GO" id="GO:0004015">
    <property type="term" value="F:adenosylmethionine-8-amino-7-oxononanoate transaminase activity"/>
    <property type="evidence" value="ECO:0007669"/>
    <property type="project" value="UniProtKB-UniRule"/>
</dbReference>
<evidence type="ECO:0000256" key="2">
    <source>
        <dbReference type="ARBA" id="ARBA00022576"/>
    </source>
</evidence>
<comment type="subcellular location">
    <subcellularLocation>
        <location evidence="7">Cytoplasm</location>
    </subcellularLocation>
</comment>
<dbReference type="GO" id="GO:0005737">
    <property type="term" value="C:cytoplasm"/>
    <property type="evidence" value="ECO:0007669"/>
    <property type="project" value="UniProtKB-SubCell"/>
</dbReference>
<dbReference type="AlphaFoldDB" id="A0A2I1P9J9"/>
<dbReference type="InterPro" id="IPR015421">
    <property type="entry name" value="PyrdxlP-dep_Trfase_major"/>
</dbReference>
<keyword evidence="4 7" id="KW-0949">S-adenosyl-L-methionine</keyword>
<dbReference type="UniPathway" id="UPA00078">
    <property type="reaction ID" value="UER00160"/>
</dbReference>
<comment type="caution">
    <text evidence="9">The sequence shown here is derived from an EMBL/GenBank/DDBJ whole genome shotgun (WGS) entry which is preliminary data.</text>
</comment>
<dbReference type="Gene3D" id="3.90.1150.10">
    <property type="entry name" value="Aspartate Aminotransferase, domain 1"/>
    <property type="match status" value="1"/>
</dbReference>
<dbReference type="InterPro" id="IPR005814">
    <property type="entry name" value="Aminotrans_3"/>
</dbReference>
<evidence type="ECO:0000313" key="9">
    <source>
        <dbReference type="EMBL" id="PKZ41314.1"/>
    </source>
</evidence>
<dbReference type="NCBIfam" id="TIGR00508">
    <property type="entry name" value="bioA"/>
    <property type="match status" value="1"/>
</dbReference>
<keyword evidence="7" id="KW-0963">Cytoplasm</keyword>
<dbReference type="GO" id="GO:0009102">
    <property type="term" value="P:biotin biosynthetic process"/>
    <property type="evidence" value="ECO:0007669"/>
    <property type="project" value="UniProtKB-UniRule"/>
</dbReference>
<feature type="binding site" evidence="7">
    <location>
        <position position="358"/>
    </location>
    <ligand>
        <name>substrate</name>
    </ligand>
</feature>
<feature type="region of interest" description="Disordered" evidence="8">
    <location>
        <begin position="1"/>
        <end position="28"/>
    </location>
</feature>
<comment type="catalytic activity">
    <reaction evidence="7">
        <text>(8S)-8-amino-7-oxononanoate + S-adenosyl-L-methionine = S-adenosyl-4-methylsulfanyl-2-oxobutanoate + (7R,8S)-7,8-diammoniononanoate</text>
        <dbReference type="Rhea" id="RHEA:16861"/>
        <dbReference type="ChEBI" id="CHEBI:16490"/>
        <dbReference type="ChEBI" id="CHEBI:59789"/>
        <dbReference type="ChEBI" id="CHEBI:149468"/>
        <dbReference type="ChEBI" id="CHEBI:149469"/>
        <dbReference type="EC" id="2.6.1.62"/>
    </reaction>
</comment>
<evidence type="ECO:0000256" key="1">
    <source>
        <dbReference type="ARBA" id="ARBA00001933"/>
    </source>
</evidence>
<reference evidence="9 10" key="1">
    <citation type="submission" date="2017-12" db="EMBL/GenBank/DDBJ databases">
        <title>Phylogenetic diversity of female urinary microbiome.</title>
        <authorList>
            <person name="Thomas-White K."/>
            <person name="Wolfe A.J."/>
        </authorList>
    </citation>
    <scope>NUCLEOTIDE SEQUENCE [LARGE SCALE GENOMIC DNA]</scope>
    <source>
        <strain evidence="9 10">UMB1298</strain>
    </source>
</reference>